<comment type="subcellular location">
    <subcellularLocation>
        <location evidence="1 11">Endoplasmic reticulum membrane</location>
        <topology evidence="1 11">Multi-pass membrane protein</topology>
    </subcellularLocation>
</comment>
<keyword evidence="8 11" id="KW-1133">Transmembrane helix</keyword>
<evidence type="ECO:0000256" key="11">
    <source>
        <dbReference type="RuleBase" id="RU363075"/>
    </source>
</evidence>
<protein>
    <recommendedName>
        <fullName evidence="11">Mannosyltransferase</fullName>
        <ecNumber evidence="11">2.4.1.-</ecNumber>
    </recommendedName>
</protein>
<dbReference type="GO" id="GO:0000026">
    <property type="term" value="F:alpha-1,2-mannosyltransferase activity"/>
    <property type="evidence" value="ECO:0007669"/>
    <property type="project" value="TreeGrafter"/>
</dbReference>
<evidence type="ECO:0000256" key="3">
    <source>
        <dbReference type="ARBA" id="ARBA00022502"/>
    </source>
</evidence>
<feature type="transmembrane region" description="Helical" evidence="11">
    <location>
        <begin position="12"/>
        <end position="33"/>
    </location>
</feature>
<keyword evidence="9 11" id="KW-0472">Membrane</keyword>
<dbReference type="InterPro" id="IPR005599">
    <property type="entry name" value="GPI_mannosylTrfase"/>
</dbReference>
<evidence type="ECO:0000256" key="8">
    <source>
        <dbReference type="ARBA" id="ARBA00022989"/>
    </source>
</evidence>
<feature type="transmembrane region" description="Helical" evidence="11">
    <location>
        <begin position="102"/>
        <end position="124"/>
    </location>
</feature>
<dbReference type="PANTHER" id="PTHR22760">
    <property type="entry name" value="GLYCOSYLTRANSFERASE"/>
    <property type="match status" value="1"/>
</dbReference>
<reference evidence="12" key="1">
    <citation type="submission" date="2022-01" db="EMBL/GenBank/DDBJ databases">
        <authorList>
            <person name="King R."/>
        </authorList>
    </citation>
    <scope>NUCLEOTIDE SEQUENCE</scope>
</reference>
<comment type="similarity">
    <text evidence="10">Belongs to the glycosyltransferase 22 family. PIGZ subfamily.</text>
</comment>
<organism evidence="12 13">
    <name type="scientific">Psylliodes chrysocephalus</name>
    <dbReference type="NCBI Taxonomy" id="3402493"/>
    <lineage>
        <taxon>Eukaryota</taxon>
        <taxon>Metazoa</taxon>
        <taxon>Ecdysozoa</taxon>
        <taxon>Arthropoda</taxon>
        <taxon>Hexapoda</taxon>
        <taxon>Insecta</taxon>
        <taxon>Pterygota</taxon>
        <taxon>Neoptera</taxon>
        <taxon>Endopterygota</taxon>
        <taxon>Coleoptera</taxon>
        <taxon>Polyphaga</taxon>
        <taxon>Cucujiformia</taxon>
        <taxon>Chrysomeloidea</taxon>
        <taxon>Chrysomelidae</taxon>
        <taxon>Galerucinae</taxon>
        <taxon>Alticini</taxon>
        <taxon>Psylliodes</taxon>
    </lineage>
</organism>
<keyword evidence="7 11" id="KW-0256">Endoplasmic reticulum</keyword>
<keyword evidence="6 11" id="KW-0812">Transmembrane</keyword>
<keyword evidence="13" id="KW-1185">Reference proteome</keyword>
<feature type="transmembrane region" description="Helical" evidence="11">
    <location>
        <begin position="400"/>
        <end position="417"/>
    </location>
</feature>
<comment type="pathway">
    <text evidence="2">Glycolipid biosynthesis; glycosylphosphatidylinositol-anchor biosynthesis.</text>
</comment>
<accession>A0A9P0D1K1</accession>
<evidence type="ECO:0000256" key="5">
    <source>
        <dbReference type="ARBA" id="ARBA00022679"/>
    </source>
</evidence>
<keyword evidence="5" id="KW-0808">Transferase</keyword>
<feature type="transmembrane region" description="Helical" evidence="11">
    <location>
        <begin position="161"/>
        <end position="182"/>
    </location>
</feature>
<dbReference type="EMBL" id="OV651816">
    <property type="protein sequence ID" value="CAH1110173.1"/>
    <property type="molecule type" value="Genomic_DNA"/>
</dbReference>
<feature type="transmembrane region" description="Helical" evidence="11">
    <location>
        <begin position="136"/>
        <end position="155"/>
    </location>
</feature>
<dbReference type="Pfam" id="PF03901">
    <property type="entry name" value="Glyco_transf_22"/>
    <property type="match status" value="1"/>
</dbReference>
<feature type="transmembrane region" description="Helical" evidence="11">
    <location>
        <begin position="444"/>
        <end position="463"/>
    </location>
</feature>
<proteinExistence type="inferred from homology"/>
<evidence type="ECO:0000256" key="6">
    <source>
        <dbReference type="ARBA" id="ARBA00022692"/>
    </source>
</evidence>
<name>A0A9P0D1K1_9CUCU</name>
<dbReference type="PANTHER" id="PTHR22760:SF3">
    <property type="entry name" value="GPI MANNOSYLTRANSFERASE 4"/>
    <property type="match status" value="1"/>
</dbReference>
<evidence type="ECO:0000313" key="13">
    <source>
        <dbReference type="Proteomes" id="UP001153636"/>
    </source>
</evidence>
<sequence>MKQRNKRDIRDFIYIFQILIRILLVFLPQTGYIHPDEIFQSVEVLAGKILDVQYSPPWEFNVTSPIRSMTIPTFTVGLSYVFLRNFNGLAKVFLNQALLTPYMLLIVPRLLMCFFSFGVDYCLYKLCLNNNEKYKSRLIILSSSYVMFVFGTRTFSNTVELILFSLLLYFVCESLTFNNILLKRKEYVNFRYDQSKTTADKAKFHKLRLYLTSDSYRNCFLISTLTVFGFFNRPTFLAFAVIPIFFWLYRGIGSKSVTPLTFYSRLLVFAIFSIPSFLLNILSDSFYYGYLTWGEVGVLDISINNFVFTPLNFLRYNSQLENLAIHGLHPRFLHILVNIPLLFNVVGVYAVCTIGKYVYFCCLRKLNLLPSVRSIKCLMTLSFIVPLAILSIFPHQEPRFLIPLILPLVYLHAIAILPEKDHTIVEAPKVPSTVQSKKGTPSTFLLKIWLLVNVILTLLYGFVHQGGVYQATEYLSYQMGAVSTNTEYHIVTSHIYSIPESFFLQHSKYQLYLKGKINTVVSKRVFLYEEGSKDISLITKKLKLLLDLRKFSVKESKTYLLISGSLEDSLDYEFRESNLKLHLIKKFYPHLSFEAFPDFSIYCLDLTKPLYKYNCLPLPLEQYMRWIFSLFGLNLYRVEFKA</sequence>
<evidence type="ECO:0000256" key="1">
    <source>
        <dbReference type="ARBA" id="ARBA00004477"/>
    </source>
</evidence>
<dbReference type="GO" id="GO:0005789">
    <property type="term" value="C:endoplasmic reticulum membrane"/>
    <property type="evidence" value="ECO:0007669"/>
    <property type="project" value="UniProtKB-SubCell"/>
</dbReference>
<gene>
    <name evidence="12" type="ORF">PSYICH_LOCUS10017</name>
</gene>
<keyword evidence="4 11" id="KW-0328">Glycosyltransferase</keyword>
<dbReference type="AlphaFoldDB" id="A0A9P0D1K1"/>
<evidence type="ECO:0000256" key="10">
    <source>
        <dbReference type="ARBA" id="ARBA00038466"/>
    </source>
</evidence>
<evidence type="ECO:0000256" key="4">
    <source>
        <dbReference type="ARBA" id="ARBA00022676"/>
    </source>
</evidence>
<dbReference type="Proteomes" id="UP001153636">
    <property type="component" value="Chromosome 4"/>
</dbReference>
<keyword evidence="3" id="KW-0337">GPI-anchor biosynthesis</keyword>
<evidence type="ECO:0000256" key="9">
    <source>
        <dbReference type="ARBA" id="ARBA00023136"/>
    </source>
</evidence>
<feature type="transmembrane region" description="Helical" evidence="11">
    <location>
        <begin position="341"/>
        <end position="363"/>
    </location>
</feature>
<evidence type="ECO:0000256" key="2">
    <source>
        <dbReference type="ARBA" id="ARBA00004687"/>
    </source>
</evidence>
<evidence type="ECO:0000256" key="7">
    <source>
        <dbReference type="ARBA" id="ARBA00022824"/>
    </source>
</evidence>
<dbReference type="GO" id="GO:0006506">
    <property type="term" value="P:GPI anchor biosynthetic process"/>
    <property type="evidence" value="ECO:0007669"/>
    <property type="project" value="UniProtKB-KW"/>
</dbReference>
<evidence type="ECO:0000313" key="12">
    <source>
        <dbReference type="EMBL" id="CAH1110173.1"/>
    </source>
</evidence>
<dbReference type="EC" id="2.4.1.-" evidence="11"/>
<feature type="transmembrane region" description="Helical" evidence="11">
    <location>
        <begin position="265"/>
        <end position="283"/>
    </location>
</feature>
<feature type="transmembrane region" description="Helical" evidence="11">
    <location>
        <begin position="375"/>
        <end position="394"/>
    </location>
</feature>
<dbReference type="OrthoDB" id="10066429at2759"/>